<evidence type="ECO:0000256" key="1">
    <source>
        <dbReference type="SAM" id="MobiDB-lite"/>
    </source>
</evidence>
<sequence length="95" mass="10739">MKKMQEDRLGTSQSGRRQVPKLPSKTAPWTTAAEKSEIGGPLQQQHNPWRRTDAESSAFRKAAGEGKRWTRKNRSEARKRPEHEKKVGVAENSTA</sequence>
<keyword evidence="3" id="KW-1185">Reference proteome</keyword>
<evidence type="ECO:0000313" key="2">
    <source>
        <dbReference type="EMBL" id="CAH2318335.1"/>
    </source>
</evidence>
<dbReference type="AlphaFoldDB" id="A0AAD1T492"/>
<dbReference type="Proteomes" id="UP001295444">
    <property type="component" value="Chromosome 10"/>
</dbReference>
<name>A0AAD1T492_PELCU</name>
<feature type="compositionally biased region" description="Basic and acidic residues" evidence="1">
    <location>
        <begin position="62"/>
        <end position="88"/>
    </location>
</feature>
<accession>A0AAD1T492</accession>
<proteinExistence type="predicted"/>
<dbReference type="EMBL" id="OW240921">
    <property type="protein sequence ID" value="CAH2318335.1"/>
    <property type="molecule type" value="Genomic_DNA"/>
</dbReference>
<gene>
    <name evidence="2" type="ORF">PECUL_23A001480</name>
</gene>
<evidence type="ECO:0000313" key="3">
    <source>
        <dbReference type="Proteomes" id="UP001295444"/>
    </source>
</evidence>
<reference evidence="2" key="1">
    <citation type="submission" date="2022-03" db="EMBL/GenBank/DDBJ databases">
        <authorList>
            <person name="Alioto T."/>
            <person name="Alioto T."/>
            <person name="Gomez Garrido J."/>
        </authorList>
    </citation>
    <scope>NUCLEOTIDE SEQUENCE</scope>
</reference>
<organism evidence="2 3">
    <name type="scientific">Pelobates cultripes</name>
    <name type="common">Western spadefoot toad</name>
    <dbReference type="NCBI Taxonomy" id="61616"/>
    <lineage>
        <taxon>Eukaryota</taxon>
        <taxon>Metazoa</taxon>
        <taxon>Chordata</taxon>
        <taxon>Craniata</taxon>
        <taxon>Vertebrata</taxon>
        <taxon>Euteleostomi</taxon>
        <taxon>Amphibia</taxon>
        <taxon>Batrachia</taxon>
        <taxon>Anura</taxon>
        <taxon>Pelobatoidea</taxon>
        <taxon>Pelobatidae</taxon>
        <taxon>Pelobates</taxon>
    </lineage>
</organism>
<protein>
    <submittedName>
        <fullName evidence="2">Uncharacterized protein</fullName>
    </submittedName>
</protein>
<feature type="region of interest" description="Disordered" evidence="1">
    <location>
        <begin position="1"/>
        <end position="95"/>
    </location>
</feature>